<reference evidence="15" key="2">
    <citation type="submission" date="2022-06" db="UniProtKB">
        <authorList>
            <consortium name="EnsemblMetazoa"/>
        </authorList>
    </citation>
    <scope>IDENTIFICATION</scope>
    <source>
        <strain evidence="15">PS312</strain>
    </source>
</reference>
<evidence type="ECO:0000256" key="2">
    <source>
        <dbReference type="ARBA" id="ARBA00011902"/>
    </source>
</evidence>
<reference evidence="16" key="1">
    <citation type="journal article" date="2008" name="Nat. Genet.">
        <title>The Pristionchus pacificus genome provides a unique perspective on nematode lifestyle and parasitism.</title>
        <authorList>
            <person name="Dieterich C."/>
            <person name="Clifton S.W."/>
            <person name="Schuster L.N."/>
            <person name="Chinwalla A."/>
            <person name="Delehaunty K."/>
            <person name="Dinkelacker I."/>
            <person name="Fulton L."/>
            <person name="Fulton R."/>
            <person name="Godfrey J."/>
            <person name="Minx P."/>
            <person name="Mitreva M."/>
            <person name="Roeseler W."/>
            <person name="Tian H."/>
            <person name="Witte H."/>
            <person name="Yang S.P."/>
            <person name="Wilson R.K."/>
            <person name="Sommer R.J."/>
        </authorList>
    </citation>
    <scope>NUCLEOTIDE SEQUENCE [LARGE SCALE GENOMIC DNA]</scope>
    <source>
        <strain evidence="16">PS312</strain>
    </source>
</reference>
<dbReference type="GO" id="GO:0005524">
    <property type="term" value="F:ATP binding"/>
    <property type="evidence" value="ECO:0007669"/>
    <property type="project" value="UniProtKB-UniRule"/>
</dbReference>
<dbReference type="PANTHER" id="PTHR24416:SF566">
    <property type="entry name" value="EPIDERMAL GROWTH FACTOR RECEPTOR"/>
    <property type="match status" value="1"/>
</dbReference>
<dbReference type="Gene3D" id="3.30.200.20">
    <property type="entry name" value="Phosphorylase Kinase, domain 1"/>
    <property type="match status" value="1"/>
</dbReference>
<keyword evidence="4" id="KW-0808">Transferase</keyword>
<dbReference type="GO" id="GO:0038127">
    <property type="term" value="P:ERBB signaling pathway"/>
    <property type="evidence" value="ECO:0007669"/>
    <property type="project" value="UniProtKB-ARBA"/>
</dbReference>
<dbReference type="InterPro" id="IPR000494">
    <property type="entry name" value="Rcpt_L-dom"/>
</dbReference>
<evidence type="ECO:0000256" key="9">
    <source>
        <dbReference type="ARBA" id="ARBA00022989"/>
    </source>
</evidence>
<name>A0A2A6BV02_PRIPA</name>
<dbReference type="EC" id="2.7.10.1" evidence="2"/>
<dbReference type="PROSITE" id="PS00109">
    <property type="entry name" value="PROTEIN_KINASE_TYR"/>
    <property type="match status" value="1"/>
</dbReference>
<dbReference type="Gene3D" id="1.10.510.10">
    <property type="entry name" value="Transferase(Phosphotransferase) domain 1"/>
    <property type="match status" value="1"/>
</dbReference>
<dbReference type="InterPro" id="IPR001245">
    <property type="entry name" value="Ser-Thr/Tyr_kinase_cat_dom"/>
</dbReference>
<dbReference type="Pfam" id="PF14843">
    <property type="entry name" value="GF_recep_IV"/>
    <property type="match status" value="1"/>
</dbReference>
<dbReference type="PROSITE" id="PS00107">
    <property type="entry name" value="PROTEIN_KINASE_ATP"/>
    <property type="match status" value="1"/>
</dbReference>
<dbReference type="InterPro" id="IPR006212">
    <property type="entry name" value="Furin_repeat"/>
</dbReference>
<dbReference type="SUPFAM" id="SSF57184">
    <property type="entry name" value="Growth factor receptor domain"/>
    <property type="match status" value="2"/>
</dbReference>
<keyword evidence="16" id="KW-1185">Reference proteome</keyword>
<evidence type="ECO:0000256" key="3">
    <source>
        <dbReference type="ARBA" id="ARBA00022553"/>
    </source>
</evidence>
<keyword evidence="5" id="KW-0812">Transmembrane</keyword>
<evidence type="ECO:0000256" key="13">
    <source>
        <dbReference type="ARBA" id="ARBA00023180"/>
    </source>
</evidence>
<dbReference type="Pfam" id="PF07714">
    <property type="entry name" value="PK_Tyr_Ser-Thr"/>
    <property type="match status" value="1"/>
</dbReference>
<evidence type="ECO:0000313" key="15">
    <source>
        <dbReference type="EnsemblMetazoa" id="PPA01195.1"/>
    </source>
</evidence>
<comment type="subcellular location">
    <subcellularLocation>
        <location evidence="1">Membrane</location>
        <topology evidence="1">Single-pass type I membrane protein</topology>
    </subcellularLocation>
</comment>
<dbReference type="SMART" id="SM00261">
    <property type="entry name" value="FU"/>
    <property type="match status" value="7"/>
</dbReference>
<evidence type="ECO:0000256" key="1">
    <source>
        <dbReference type="ARBA" id="ARBA00004479"/>
    </source>
</evidence>
<dbReference type="InterPro" id="IPR000719">
    <property type="entry name" value="Prot_kinase_dom"/>
</dbReference>
<keyword evidence="11" id="KW-0829">Tyrosine-protein kinase</keyword>
<dbReference type="SUPFAM" id="SSF52058">
    <property type="entry name" value="L domain-like"/>
    <property type="match status" value="2"/>
</dbReference>
<keyword evidence="3" id="KW-0597">Phosphoprotein</keyword>
<dbReference type="PANTHER" id="PTHR24416">
    <property type="entry name" value="TYROSINE-PROTEIN KINASE RECEPTOR"/>
    <property type="match status" value="1"/>
</dbReference>
<comment type="catalytic activity">
    <reaction evidence="14">
        <text>L-tyrosyl-[protein] + ATP = O-phospho-L-tyrosyl-[protein] + ADP + H(+)</text>
        <dbReference type="Rhea" id="RHEA:10596"/>
        <dbReference type="Rhea" id="RHEA-COMP:10136"/>
        <dbReference type="Rhea" id="RHEA-COMP:20101"/>
        <dbReference type="ChEBI" id="CHEBI:15378"/>
        <dbReference type="ChEBI" id="CHEBI:30616"/>
        <dbReference type="ChEBI" id="CHEBI:46858"/>
        <dbReference type="ChEBI" id="CHEBI:61978"/>
        <dbReference type="ChEBI" id="CHEBI:456216"/>
        <dbReference type="EC" id="2.7.10.1"/>
    </reaction>
</comment>
<keyword evidence="12" id="KW-0675">Receptor</keyword>
<protein>
    <recommendedName>
        <fullName evidence="2">receptor protein-tyrosine kinase</fullName>
        <ecNumber evidence="2">2.7.10.1</ecNumber>
    </recommendedName>
</protein>
<evidence type="ECO:0000256" key="8">
    <source>
        <dbReference type="ARBA" id="ARBA00022840"/>
    </source>
</evidence>
<gene>
    <name evidence="15" type="primary">WBGene00090749</name>
</gene>
<accession>A0A2A6BV02</accession>
<dbReference type="GO" id="GO:0004714">
    <property type="term" value="F:transmembrane receptor protein tyrosine kinase activity"/>
    <property type="evidence" value="ECO:0007669"/>
    <property type="project" value="UniProtKB-EC"/>
</dbReference>
<sequence>MFLIGSAAHECCLTSLLATRFNETREAETLPDFKSPFFRISLSYDGAASMGPSTLWLPPLLIALSLMLLSPGANAQIARTMRHWNHKEKGTCSGSANQKALTHSMVNDRFDDLRAIYENCTRILGNVEITYLNTTNVGNRTLDFLDDIEEVKGYVLIFHNDLERISFKKLKIIWGDNLYDSTALYIQHNTLKSVSMPRLLSVEKGRIYVANTHDLCHLKKKVNLNEILNYNKSRITWDLKQHCLDKRSITCHPKCKGECWGPLEEDCQTVYRSLCPKDFCESNQCFSDSETNQTRCCHAQCVGGCTGPSSKDCTFCSGFKQCTNNGKPNEECKCVDQCTSRRKYNPQTGQVEPNPDGFYSMDNRYCEKECPEERLVQDDVCVEYCSPGMHYDFSKGDRICRKCEGPCPVSCKFKGLVDADTIKLLQNCSEIEGNLQFNVLSFRGHPDPVLGLEKRKVSAMAVSELDVLKSVRFISEYLYVATNDANLKSLSFLENLEYIGGRSLYGAKQSLVISQNDNLEYLGLRKLKKIAKGDIIISKNYEACYVDSFNWTDIVTGVNAKVAVLENRRVCVNESRICDSSCDPAFGCWGPTNADCRKCVHWLQEGHCVDKCSSRGFFENHETRNCDRCYVECDTCKGPEHTDCLTCRSYKLYRKHGSAPLSPLDFDDDFITVEEQPKQPRPVSHLVETDTTNAASENTLPPSEQPSKFTQLTCVADCPSTRYYVENNECKRCHRSCYDLGCNGPSNEPGPLGCKKCKYAQIDPPVGNSTLGAVARCLFNSLKVHANTVCMNNDLLDHFVQSSTHPDVVEEFECAPCDEECSTCQSKGNSRITNKCKCRHFVAYMPFHRMGGVMDTTKEDEKCVPGCTKGLYTDNATSEVDIEGVCRMCHNLCDRFGENGPHCTGTTHLDCIKCSPSAFSYRNGSSLTCVKNCAELNLFTYHKEKGCFDTDYDTRDKVHRAALYILAALFLVVVLIIGLMLWRRQKRLSKELEQEKANLKIFILSPGGSLTAWLPGQRNRIVPNLAPSDLLDPATLAEKVANNPEMPELIPMDHNARINKERFLLIPKQALSRSARELGSGAFGVVYAGCWMPVSKAGKPTKVPVAIKVVRDPSGRAQSEMLDEAAKMTMMRHENLLRIVGVCLSGDDLQLVTLLRPLGNLREFLQKHKGKLSGKELLQYSYQIASGMKYLTDQRVVHRDLAARNVLVKNIHHVEITDFGLAKLIDIGADSVQVGEGKVAIKWLALEALEKQVGYYFIGVLYVIYSKDHLLANNRLK</sequence>
<dbReference type="InterPro" id="IPR006211">
    <property type="entry name" value="Furin-like_Cys-rich_dom"/>
</dbReference>
<evidence type="ECO:0000256" key="12">
    <source>
        <dbReference type="ARBA" id="ARBA00023170"/>
    </source>
</evidence>
<dbReference type="InterPro" id="IPR020635">
    <property type="entry name" value="Tyr_kinase_cat_dom"/>
</dbReference>
<evidence type="ECO:0000256" key="14">
    <source>
        <dbReference type="ARBA" id="ARBA00051243"/>
    </source>
</evidence>
<keyword evidence="13" id="KW-0325">Glycoprotein</keyword>
<dbReference type="SUPFAM" id="SSF56112">
    <property type="entry name" value="Protein kinase-like (PK-like)"/>
    <property type="match status" value="1"/>
</dbReference>
<dbReference type="InterPro" id="IPR050122">
    <property type="entry name" value="RTK"/>
</dbReference>
<dbReference type="InterPro" id="IPR011009">
    <property type="entry name" value="Kinase-like_dom_sf"/>
</dbReference>
<dbReference type="SMART" id="SM00219">
    <property type="entry name" value="TyrKc"/>
    <property type="match status" value="1"/>
</dbReference>
<dbReference type="InterPro" id="IPR017441">
    <property type="entry name" value="Protein_kinase_ATP_BS"/>
</dbReference>
<proteinExistence type="predicted"/>
<dbReference type="InterPro" id="IPR009030">
    <property type="entry name" value="Growth_fac_rcpt_cys_sf"/>
</dbReference>
<dbReference type="Gene3D" id="3.80.20.20">
    <property type="entry name" value="Receptor L-domain"/>
    <property type="match status" value="2"/>
</dbReference>
<evidence type="ECO:0000256" key="10">
    <source>
        <dbReference type="ARBA" id="ARBA00023136"/>
    </source>
</evidence>
<keyword evidence="7" id="KW-0418">Kinase</keyword>
<dbReference type="InterPro" id="IPR036941">
    <property type="entry name" value="Rcpt_L-dom_sf"/>
</dbReference>
<organism evidence="15 16">
    <name type="scientific">Pristionchus pacificus</name>
    <name type="common">Parasitic nematode worm</name>
    <dbReference type="NCBI Taxonomy" id="54126"/>
    <lineage>
        <taxon>Eukaryota</taxon>
        <taxon>Metazoa</taxon>
        <taxon>Ecdysozoa</taxon>
        <taxon>Nematoda</taxon>
        <taxon>Chromadorea</taxon>
        <taxon>Rhabditida</taxon>
        <taxon>Rhabditina</taxon>
        <taxon>Diplogasteromorpha</taxon>
        <taxon>Diplogasteroidea</taxon>
        <taxon>Neodiplogasteridae</taxon>
        <taxon>Pristionchus</taxon>
    </lineage>
</organism>
<dbReference type="Gene3D" id="2.10.220.10">
    <property type="entry name" value="Hormone Receptor, Insulin-like Growth Factor Receptor 1, Chain A, domain 2"/>
    <property type="match status" value="2"/>
</dbReference>
<dbReference type="CDD" id="cd00064">
    <property type="entry name" value="FU"/>
    <property type="match status" value="1"/>
</dbReference>
<dbReference type="Pfam" id="PF01030">
    <property type="entry name" value="Recep_L_domain"/>
    <property type="match status" value="2"/>
</dbReference>
<keyword evidence="9" id="KW-1133">Transmembrane helix</keyword>
<accession>A0A8R1Y8F0</accession>
<dbReference type="EnsemblMetazoa" id="PPA01195.1">
    <property type="protein sequence ID" value="PPA01195.1"/>
    <property type="gene ID" value="WBGene00090749"/>
</dbReference>
<keyword evidence="8" id="KW-0067">ATP-binding</keyword>
<dbReference type="InterPro" id="IPR032778">
    <property type="entry name" value="GF_recep_IV"/>
</dbReference>
<dbReference type="InterPro" id="IPR008266">
    <property type="entry name" value="Tyr_kinase_AS"/>
</dbReference>
<dbReference type="Proteomes" id="UP000005239">
    <property type="component" value="Unassembled WGS sequence"/>
</dbReference>
<dbReference type="AlphaFoldDB" id="A0A2A6BV02"/>
<evidence type="ECO:0000256" key="5">
    <source>
        <dbReference type="ARBA" id="ARBA00022692"/>
    </source>
</evidence>
<keyword evidence="10" id="KW-0472">Membrane</keyword>
<evidence type="ECO:0000313" key="16">
    <source>
        <dbReference type="Proteomes" id="UP000005239"/>
    </source>
</evidence>
<dbReference type="PROSITE" id="PS50011">
    <property type="entry name" value="PROTEIN_KINASE_DOM"/>
    <property type="match status" value="1"/>
</dbReference>
<keyword evidence="6" id="KW-0547">Nucleotide-binding</keyword>
<evidence type="ECO:0000256" key="4">
    <source>
        <dbReference type="ARBA" id="ARBA00022679"/>
    </source>
</evidence>
<evidence type="ECO:0000256" key="6">
    <source>
        <dbReference type="ARBA" id="ARBA00022741"/>
    </source>
</evidence>
<evidence type="ECO:0000256" key="11">
    <source>
        <dbReference type="ARBA" id="ARBA00023137"/>
    </source>
</evidence>
<dbReference type="Pfam" id="PF00757">
    <property type="entry name" value="Furin-like"/>
    <property type="match status" value="1"/>
</dbReference>
<evidence type="ECO:0000256" key="7">
    <source>
        <dbReference type="ARBA" id="ARBA00022777"/>
    </source>
</evidence>
<dbReference type="GO" id="GO:0016020">
    <property type="term" value="C:membrane"/>
    <property type="evidence" value="ECO:0007669"/>
    <property type="project" value="UniProtKB-SubCell"/>
</dbReference>